<dbReference type="InterPro" id="IPR030475">
    <property type="entry name" value="RNR_small_AS"/>
</dbReference>
<dbReference type="PROSITE" id="PS00368">
    <property type="entry name" value="RIBORED_SMALL"/>
    <property type="match status" value="1"/>
</dbReference>
<dbReference type="CDD" id="cd01049">
    <property type="entry name" value="RNRR2"/>
    <property type="match status" value="1"/>
</dbReference>
<organism evidence="2">
    <name type="scientific">viral metagenome</name>
    <dbReference type="NCBI Taxonomy" id="1070528"/>
    <lineage>
        <taxon>unclassified sequences</taxon>
        <taxon>metagenomes</taxon>
        <taxon>organismal metagenomes</taxon>
    </lineage>
</organism>
<accession>A0A6C0KEW4</accession>
<evidence type="ECO:0000313" key="2">
    <source>
        <dbReference type="EMBL" id="QHU15307.1"/>
    </source>
</evidence>
<dbReference type="InterPro" id="IPR000358">
    <property type="entry name" value="RNR_small_fam"/>
</dbReference>
<proteinExistence type="inferred from homology"/>
<name>A0A6C0KEW4_9ZZZZ</name>
<dbReference type="InterPro" id="IPR012348">
    <property type="entry name" value="RNR-like"/>
</dbReference>
<dbReference type="InterPro" id="IPR033909">
    <property type="entry name" value="RNR_small"/>
</dbReference>
<dbReference type="GO" id="GO:0009263">
    <property type="term" value="P:deoxyribonucleotide biosynthetic process"/>
    <property type="evidence" value="ECO:0007669"/>
    <property type="project" value="InterPro"/>
</dbReference>
<reference evidence="2" key="1">
    <citation type="journal article" date="2020" name="Nature">
        <title>Giant virus diversity and host interactions through global metagenomics.</title>
        <authorList>
            <person name="Schulz F."/>
            <person name="Roux S."/>
            <person name="Paez-Espino D."/>
            <person name="Jungbluth S."/>
            <person name="Walsh D.A."/>
            <person name="Denef V.J."/>
            <person name="McMahon K.D."/>
            <person name="Konstantinidis K.T."/>
            <person name="Eloe-Fadrosh E.A."/>
            <person name="Kyrpides N.C."/>
            <person name="Woyke T."/>
        </authorList>
    </citation>
    <scope>NUCLEOTIDE SEQUENCE</scope>
    <source>
        <strain evidence="2">GVMAG-S-1103017-68</strain>
    </source>
</reference>
<dbReference type="PANTHER" id="PTHR23409">
    <property type="entry name" value="RIBONUCLEOSIDE-DIPHOSPHATE REDUCTASE SMALL CHAIN"/>
    <property type="match status" value="1"/>
</dbReference>
<dbReference type="Gene3D" id="1.10.620.20">
    <property type="entry name" value="Ribonucleotide Reductase, subunit A"/>
    <property type="match status" value="1"/>
</dbReference>
<dbReference type="GO" id="GO:0004748">
    <property type="term" value="F:ribonucleoside-diphosphate reductase activity, thioredoxin disulfide as acceptor"/>
    <property type="evidence" value="ECO:0007669"/>
    <property type="project" value="TreeGrafter"/>
</dbReference>
<comment type="similarity">
    <text evidence="1">Belongs to the ribonucleoside diphosphate reductase small chain family.</text>
</comment>
<protein>
    <submittedName>
        <fullName evidence="2">Uncharacterized protein</fullName>
    </submittedName>
</protein>
<dbReference type="AlphaFoldDB" id="A0A6C0KEW4"/>
<sequence>MEATSLPQLVPATLRAPSGHARFLTTPVVRRDIWDFYKSMLASFWTVEEVDVSKDHDDFQALSPDAQYCVKQVLAFFAVADGVVVSNLTENFVQEVGLIQARFVYLTQSFMEAIHSEMYSLLLETLIPRTDERNELIATATESAHITAKTDFALKYMNDRRPFAERLLAFAALEGIMFSSSFAVIYWLKTKGVMPGTCFSNELIARDEGMHRDFAIWLYNRDCEKLPSERVYDIVRESVAIEQRFVRECLRNGILGLNADLMCQYVEFVADHMLSNLDGVEKIFHRKNPLQYMELISLQGKTNFFEKRVGEYAKMNVAPSDADDKTKRELTFGDLDW</sequence>
<dbReference type="Pfam" id="PF00268">
    <property type="entry name" value="Ribonuc_red_sm"/>
    <property type="match status" value="1"/>
</dbReference>
<dbReference type="EMBL" id="MN740855">
    <property type="protein sequence ID" value="QHU15307.1"/>
    <property type="molecule type" value="Genomic_DNA"/>
</dbReference>
<dbReference type="InterPro" id="IPR009078">
    <property type="entry name" value="Ferritin-like_SF"/>
</dbReference>
<dbReference type="PANTHER" id="PTHR23409:SF18">
    <property type="entry name" value="RIBONUCLEOSIDE-DIPHOSPHATE REDUCTASE SUBUNIT M2"/>
    <property type="match status" value="1"/>
</dbReference>
<dbReference type="SUPFAM" id="SSF47240">
    <property type="entry name" value="Ferritin-like"/>
    <property type="match status" value="1"/>
</dbReference>
<evidence type="ECO:0000256" key="1">
    <source>
        <dbReference type="ARBA" id="ARBA00009303"/>
    </source>
</evidence>
<dbReference type="GO" id="GO:0005829">
    <property type="term" value="C:cytosol"/>
    <property type="evidence" value="ECO:0007669"/>
    <property type="project" value="TreeGrafter"/>
</dbReference>